<sequence>MRKFHSLKETQVNELIQKFKDSNSFLTLKYSSLGVKSSNWLRKEVSKKGGEIKMVSNNVLRRALQNFSKTEMKCDDIKGQHFVLLINSEKIELLKFLAELVKKHEPLQLGVVYCDKKFFLDKDQKAYLLNWMEKEVVIAKLAYLLTYPILSLIFILKGIESKKA</sequence>
<name>U5NCD9_9MOLU</name>
<dbReference type="Proteomes" id="UP000017119">
    <property type="component" value="Chromosome"/>
</dbReference>
<gene>
    <name evidence="5" type="ORF">PRV_01745</name>
</gene>
<dbReference type="NCBIfam" id="NF000955">
    <property type="entry name" value="PRK00099.1-1"/>
    <property type="match status" value="1"/>
</dbReference>
<organism evidence="5 6">
    <name type="scientific">Mycoplasma parvum str. Indiana</name>
    <dbReference type="NCBI Taxonomy" id="1403316"/>
    <lineage>
        <taxon>Bacteria</taxon>
        <taxon>Bacillati</taxon>
        <taxon>Mycoplasmatota</taxon>
        <taxon>Mollicutes</taxon>
        <taxon>Mycoplasmataceae</taxon>
        <taxon>Mycoplasma</taxon>
    </lineage>
</organism>
<evidence type="ECO:0000313" key="5">
    <source>
        <dbReference type="EMBL" id="AGX89092.1"/>
    </source>
</evidence>
<proteinExistence type="inferred from homology"/>
<feature type="transmembrane region" description="Helical" evidence="4">
    <location>
        <begin position="141"/>
        <end position="159"/>
    </location>
</feature>
<dbReference type="EMBL" id="CP006771">
    <property type="protein sequence ID" value="AGX89092.1"/>
    <property type="molecule type" value="Genomic_DNA"/>
</dbReference>
<protein>
    <recommendedName>
        <fullName evidence="2">Large ribosomal subunit protein uL10</fullName>
    </recommendedName>
    <alternativeName>
        <fullName evidence="3">50S ribosomal protein L10</fullName>
    </alternativeName>
</protein>
<accession>U5NCD9</accession>
<evidence type="ECO:0000256" key="4">
    <source>
        <dbReference type="SAM" id="Phobius"/>
    </source>
</evidence>
<dbReference type="AlphaFoldDB" id="U5NCD9"/>
<keyword evidence="4" id="KW-0472">Membrane</keyword>
<dbReference type="KEGG" id="mpv:PRV_01745"/>
<keyword evidence="4" id="KW-1133">Transmembrane helix</keyword>
<keyword evidence="5" id="KW-0687">Ribonucleoprotein</keyword>
<keyword evidence="4" id="KW-0812">Transmembrane</keyword>
<keyword evidence="5" id="KW-0689">Ribosomal protein</keyword>
<dbReference type="GO" id="GO:0005840">
    <property type="term" value="C:ribosome"/>
    <property type="evidence" value="ECO:0007669"/>
    <property type="project" value="UniProtKB-KW"/>
</dbReference>
<dbReference type="STRING" id="1403316.PRV_01745"/>
<dbReference type="HOGENOM" id="CLU_1617198_0_0_14"/>
<comment type="similarity">
    <text evidence="1">Belongs to the universal ribosomal protein uL10 family.</text>
</comment>
<dbReference type="RefSeq" id="WP_022769774.1">
    <property type="nucleotide sequence ID" value="NC_022575.1"/>
</dbReference>
<keyword evidence="6" id="KW-1185">Reference proteome</keyword>
<evidence type="ECO:0000313" key="6">
    <source>
        <dbReference type="Proteomes" id="UP000017119"/>
    </source>
</evidence>
<dbReference type="SUPFAM" id="SSF160369">
    <property type="entry name" value="Ribosomal protein L10-like"/>
    <property type="match status" value="1"/>
</dbReference>
<evidence type="ECO:0000256" key="3">
    <source>
        <dbReference type="ARBA" id="ARBA00035502"/>
    </source>
</evidence>
<evidence type="ECO:0000256" key="1">
    <source>
        <dbReference type="ARBA" id="ARBA00008889"/>
    </source>
</evidence>
<dbReference type="InterPro" id="IPR001790">
    <property type="entry name" value="Ribosomal_uL10"/>
</dbReference>
<dbReference type="InterPro" id="IPR043141">
    <property type="entry name" value="Ribosomal_uL10-like_sf"/>
</dbReference>
<dbReference type="OrthoDB" id="398492at2"/>
<dbReference type="PATRIC" id="fig|1403316.3.peg.317"/>
<evidence type="ECO:0000256" key="2">
    <source>
        <dbReference type="ARBA" id="ARBA00035202"/>
    </source>
</evidence>
<dbReference type="Gene3D" id="3.30.70.1730">
    <property type="match status" value="1"/>
</dbReference>
<dbReference type="Pfam" id="PF00466">
    <property type="entry name" value="Ribosomal_L10"/>
    <property type="match status" value="1"/>
</dbReference>
<reference evidence="5 6" key="1">
    <citation type="journal article" date="2013" name="Genome Announc.">
        <title>Genome Sequence of Mycoplasma parvum (Formerly Eperythrozoon parvum), a Diminutive Hemoplasma of the Pig.</title>
        <authorList>
            <person name="do Nascimento N.C."/>
            <person name="Dos Santos A.P."/>
            <person name="Chu Y."/>
            <person name="Guimaraes A.M."/>
            <person name="Pagliaro A."/>
            <person name="Messick J.B."/>
        </authorList>
    </citation>
    <scope>NUCLEOTIDE SEQUENCE [LARGE SCALE GENOMIC DNA]</scope>
    <source>
        <strain evidence="5 6">Indiana</strain>
    </source>
</reference>